<keyword evidence="3" id="KW-1185">Reference proteome</keyword>
<dbReference type="AlphaFoldDB" id="L8WSX5"/>
<organism evidence="2 3">
    <name type="scientific">Thanatephorus cucumeris (strain AG1-IA)</name>
    <name type="common">Rice sheath blight fungus</name>
    <name type="synonym">Rhizoctonia solani</name>
    <dbReference type="NCBI Taxonomy" id="983506"/>
    <lineage>
        <taxon>Eukaryota</taxon>
        <taxon>Fungi</taxon>
        <taxon>Dikarya</taxon>
        <taxon>Basidiomycota</taxon>
        <taxon>Agaricomycotina</taxon>
        <taxon>Agaricomycetes</taxon>
        <taxon>Cantharellales</taxon>
        <taxon>Ceratobasidiaceae</taxon>
        <taxon>Rhizoctonia</taxon>
        <taxon>Rhizoctonia solani AG-1</taxon>
    </lineage>
</organism>
<reference evidence="2 3" key="1">
    <citation type="journal article" date="2013" name="Nat. Commun.">
        <title>The evolution and pathogenic mechanisms of the rice sheath blight pathogen.</title>
        <authorList>
            <person name="Zheng A."/>
            <person name="Lin R."/>
            <person name="Xu L."/>
            <person name="Qin P."/>
            <person name="Tang C."/>
            <person name="Ai P."/>
            <person name="Zhang D."/>
            <person name="Liu Y."/>
            <person name="Sun Z."/>
            <person name="Feng H."/>
            <person name="Wang Y."/>
            <person name="Chen Y."/>
            <person name="Liang X."/>
            <person name="Fu R."/>
            <person name="Li Q."/>
            <person name="Zhang J."/>
            <person name="Yu X."/>
            <person name="Xie Z."/>
            <person name="Ding L."/>
            <person name="Guan P."/>
            <person name="Tang J."/>
            <person name="Liang Y."/>
            <person name="Wang S."/>
            <person name="Deng Q."/>
            <person name="Li S."/>
            <person name="Zhu J."/>
            <person name="Wang L."/>
            <person name="Liu H."/>
            <person name="Li P."/>
        </authorList>
    </citation>
    <scope>NUCLEOTIDE SEQUENCE [LARGE SCALE GENOMIC DNA]</scope>
    <source>
        <strain evidence="3">AG-1 IA</strain>
    </source>
</reference>
<evidence type="ECO:0000256" key="1">
    <source>
        <dbReference type="SAM" id="MobiDB-lite"/>
    </source>
</evidence>
<comment type="caution">
    <text evidence="2">The sequence shown here is derived from an EMBL/GenBank/DDBJ whole genome shotgun (WGS) entry which is preliminary data.</text>
</comment>
<name>L8WSX5_THACA</name>
<gene>
    <name evidence="2" type="ORF">AG1IA_06071</name>
</gene>
<sequence>MSMDKVASPRFSTRIGNLDPERHVTVCGTTCSARRKSTFGFITAIACLSMEPDQGEQDNRMWGLGLGSHCRKCFVRCTKVIEDLFGVYASVRAGTFQRANDREGMPRIVGDEADRTEMGSGRTEVGTSWEPQSSSRGAERVVLQVLLFLGMIRIARRLRNYGIGIRFIWVWIRQGQPAEFEMSCTHQDHIYRRCALLCLPGSQLLCFTNTTVR</sequence>
<proteinExistence type="predicted"/>
<dbReference type="EMBL" id="AFRT01001591">
    <property type="protein sequence ID" value="ELU39897.1"/>
    <property type="molecule type" value="Genomic_DNA"/>
</dbReference>
<evidence type="ECO:0000313" key="2">
    <source>
        <dbReference type="EMBL" id="ELU39897.1"/>
    </source>
</evidence>
<protein>
    <submittedName>
        <fullName evidence="2">Uncharacterized protein</fullName>
    </submittedName>
</protein>
<dbReference type="Proteomes" id="UP000011668">
    <property type="component" value="Unassembled WGS sequence"/>
</dbReference>
<accession>L8WSX5</accession>
<dbReference type="HOGENOM" id="CLU_1295172_0_0_1"/>
<evidence type="ECO:0000313" key="3">
    <source>
        <dbReference type="Proteomes" id="UP000011668"/>
    </source>
</evidence>
<feature type="region of interest" description="Disordered" evidence="1">
    <location>
        <begin position="113"/>
        <end position="132"/>
    </location>
</feature>